<dbReference type="Gene3D" id="3.30.9.10">
    <property type="entry name" value="D-Amino Acid Oxidase, subunit A, domain 2"/>
    <property type="match status" value="1"/>
</dbReference>
<evidence type="ECO:0000259" key="3">
    <source>
        <dbReference type="Pfam" id="PF01266"/>
    </source>
</evidence>
<dbReference type="Gene3D" id="3.50.50.60">
    <property type="entry name" value="FAD/NAD(P)-binding domain"/>
    <property type="match status" value="1"/>
</dbReference>
<reference evidence="4" key="1">
    <citation type="submission" date="2015-05" db="EMBL/GenBank/DDBJ databases">
        <title>Permanent draft genome of Rhodopirellula islandicus K833.</title>
        <authorList>
            <person name="Kizina J."/>
            <person name="Richter M."/>
            <person name="Glockner F.O."/>
            <person name="Harder J."/>
        </authorList>
    </citation>
    <scope>NUCLEOTIDE SEQUENCE [LARGE SCALE GENOMIC DNA]</scope>
    <source>
        <strain evidence="4">K833</strain>
    </source>
</reference>
<dbReference type="SUPFAM" id="SSF54373">
    <property type="entry name" value="FAD-linked reductases, C-terminal domain"/>
    <property type="match status" value="1"/>
</dbReference>
<evidence type="ECO:0000256" key="1">
    <source>
        <dbReference type="ARBA" id="ARBA00023002"/>
    </source>
</evidence>
<accession>A0A0J1B9W8</accession>
<evidence type="ECO:0000313" key="4">
    <source>
        <dbReference type="EMBL" id="KLU03522.1"/>
    </source>
</evidence>
<dbReference type="EMBL" id="LECT01000036">
    <property type="protein sequence ID" value="KLU03522.1"/>
    <property type="molecule type" value="Genomic_DNA"/>
</dbReference>
<name>A0A0J1B9W8_RHOIS</name>
<organism evidence="4 5">
    <name type="scientific">Rhodopirellula islandica</name>
    <dbReference type="NCBI Taxonomy" id="595434"/>
    <lineage>
        <taxon>Bacteria</taxon>
        <taxon>Pseudomonadati</taxon>
        <taxon>Planctomycetota</taxon>
        <taxon>Planctomycetia</taxon>
        <taxon>Pirellulales</taxon>
        <taxon>Pirellulaceae</taxon>
        <taxon>Rhodopirellula</taxon>
    </lineage>
</organism>
<dbReference type="GO" id="GO:0043799">
    <property type="term" value="F:glycine oxidase activity"/>
    <property type="evidence" value="ECO:0007669"/>
    <property type="project" value="UniProtKB-EC"/>
</dbReference>
<keyword evidence="1 4" id="KW-0560">Oxidoreductase</keyword>
<dbReference type="SUPFAM" id="SSF51905">
    <property type="entry name" value="FAD/NAD(P)-binding domain"/>
    <property type="match status" value="1"/>
</dbReference>
<dbReference type="Pfam" id="PF01266">
    <property type="entry name" value="DAO"/>
    <property type="match status" value="1"/>
</dbReference>
<feature type="domain" description="FAD dependent oxidoreductase" evidence="3">
    <location>
        <begin position="23"/>
        <end position="380"/>
    </location>
</feature>
<dbReference type="PANTHER" id="PTHR13847">
    <property type="entry name" value="SARCOSINE DEHYDROGENASE-RELATED"/>
    <property type="match status" value="1"/>
</dbReference>
<dbReference type="STRING" id="595434.RISK_004419"/>
<dbReference type="PANTHER" id="PTHR13847:SF289">
    <property type="entry name" value="GLYCINE OXIDASE"/>
    <property type="match status" value="1"/>
</dbReference>
<dbReference type="InterPro" id="IPR006076">
    <property type="entry name" value="FAD-dep_OxRdtase"/>
</dbReference>
<dbReference type="AlphaFoldDB" id="A0A0J1B9W8"/>
<dbReference type="OrthoDB" id="9794226at2"/>
<dbReference type="GO" id="GO:0005737">
    <property type="term" value="C:cytoplasm"/>
    <property type="evidence" value="ECO:0007669"/>
    <property type="project" value="TreeGrafter"/>
</dbReference>
<proteinExistence type="predicted"/>
<dbReference type="Proteomes" id="UP000036367">
    <property type="component" value="Unassembled WGS sequence"/>
</dbReference>
<sequence length="404" mass="43607">MSTIHPASSDAPPPSDRQSTGTLIVGGGVIGLSIAWELVRRGENVTVIDQGPIAHGTSWAAAGIFPPANFDRATDPIDRLRGFSHTLWPLWSQQLLDQTGIDPGLIRCGGLYLAETVGEASALTGMMSYWADLAVECERIDESELLRRQPRLKNWAQTNPWIQSHPTSAAWWTPDEYQIRPPRLLTALATACQSQGVTLLPHNTLLNLSSHAAGCSATIQSRDATDHLLQSERTVLCGGASMGSIFPEARLDSSVIPIRGQILLLNSETFTDPIVLNVGNRYLVARGDGNVLVGSCEEEVGFEPGTTDDVIQGLRHFANRVCPELESASVASHWSGHRPMTFDGFPMIGRVPDQPRLFVAGGHYRSGIHLACGTAVAMADAIEGKPSFMELSDFSVGKQQTAPR</sequence>
<dbReference type="PATRIC" id="fig|595434.4.peg.4192"/>
<comment type="caution">
    <text evidence="4">The sequence shown here is derived from an EMBL/GenBank/DDBJ whole genome shotgun (WGS) entry which is preliminary data.</text>
</comment>
<feature type="region of interest" description="Disordered" evidence="2">
    <location>
        <begin position="1"/>
        <end position="20"/>
    </location>
</feature>
<evidence type="ECO:0000256" key="2">
    <source>
        <dbReference type="SAM" id="MobiDB-lite"/>
    </source>
</evidence>
<dbReference type="InterPro" id="IPR036188">
    <property type="entry name" value="FAD/NAD-bd_sf"/>
</dbReference>
<keyword evidence="5" id="KW-1185">Reference proteome</keyword>
<protein>
    <submittedName>
        <fullName evidence="4">Glycine oxidase ThiO</fullName>
        <ecNumber evidence="4">1.4.3.19</ecNumber>
    </submittedName>
</protein>
<evidence type="ECO:0000313" key="5">
    <source>
        <dbReference type="Proteomes" id="UP000036367"/>
    </source>
</evidence>
<dbReference type="RefSeq" id="WP_053061218.1">
    <property type="nucleotide sequence ID" value="NZ_LECT01000036.1"/>
</dbReference>
<dbReference type="EC" id="1.4.3.19" evidence="4"/>
<gene>
    <name evidence="4" type="ORF">RISK_004419</name>
</gene>
<feature type="compositionally biased region" description="Low complexity" evidence="2">
    <location>
        <begin position="1"/>
        <end position="10"/>
    </location>
</feature>